<accession>A0A8R1YMD0</accession>
<gene>
    <name evidence="1" type="primary">WBGene00110301</name>
</gene>
<dbReference type="Proteomes" id="UP000005239">
    <property type="component" value="Unassembled WGS sequence"/>
</dbReference>
<sequence>MSIAYPLLRMIAAWGDRYSCDGKALQSTMRWLGKRRSSETSFPLDDSSVDSDLLEERRRLLERRAALEDKYNCIEQAVHARYPDVALARAVICDVLRVNGLTPIRRIADLMRIQGRAFKLVEEADREVLMKQWQIKVEMDETHRLINENEEKTKERAKARP</sequence>
<dbReference type="AlphaFoldDB" id="A0A2A6D281"/>
<evidence type="ECO:0000313" key="2">
    <source>
        <dbReference type="Proteomes" id="UP000005239"/>
    </source>
</evidence>
<protein>
    <submittedName>
        <fullName evidence="1">Uncharacterized protein</fullName>
    </submittedName>
</protein>
<organism evidence="1 2">
    <name type="scientific">Pristionchus pacificus</name>
    <name type="common">Parasitic nematode worm</name>
    <dbReference type="NCBI Taxonomy" id="54126"/>
    <lineage>
        <taxon>Eukaryota</taxon>
        <taxon>Metazoa</taxon>
        <taxon>Ecdysozoa</taxon>
        <taxon>Nematoda</taxon>
        <taxon>Chromadorea</taxon>
        <taxon>Rhabditida</taxon>
        <taxon>Rhabditina</taxon>
        <taxon>Diplogasteromorpha</taxon>
        <taxon>Diplogasteroidea</taxon>
        <taxon>Neodiplogasteridae</taxon>
        <taxon>Pristionchus</taxon>
    </lineage>
</organism>
<reference evidence="2" key="1">
    <citation type="journal article" date="2008" name="Nat. Genet.">
        <title>The Pristionchus pacificus genome provides a unique perspective on nematode lifestyle and parasitism.</title>
        <authorList>
            <person name="Dieterich C."/>
            <person name="Clifton S.W."/>
            <person name="Schuster L.N."/>
            <person name="Chinwalla A."/>
            <person name="Delehaunty K."/>
            <person name="Dinkelacker I."/>
            <person name="Fulton L."/>
            <person name="Fulton R."/>
            <person name="Godfrey J."/>
            <person name="Minx P."/>
            <person name="Mitreva M."/>
            <person name="Roeseler W."/>
            <person name="Tian H."/>
            <person name="Witte H."/>
            <person name="Yang S.P."/>
            <person name="Wilson R.K."/>
            <person name="Sommer R.J."/>
        </authorList>
    </citation>
    <scope>NUCLEOTIDE SEQUENCE [LARGE SCALE GENOMIC DNA]</scope>
    <source>
        <strain evidence="2">PS312</strain>
    </source>
</reference>
<reference evidence="1" key="2">
    <citation type="submission" date="2022-06" db="UniProtKB">
        <authorList>
            <consortium name="EnsemblMetazoa"/>
        </authorList>
    </citation>
    <scope>IDENTIFICATION</scope>
    <source>
        <strain evidence="1">PS312</strain>
    </source>
</reference>
<proteinExistence type="predicted"/>
<name>A0A2A6D281_PRIPA</name>
<dbReference type="EnsemblMetazoa" id="PPA20747.1">
    <property type="protein sequence ID" value="PPA20747.1"/>
    <property type="gene ID" value="WBGene00110301"/>
</dbReference>
<evidence type="ECO:0000313" key="1">
    <source>
        <dbReference type="EnsemblMetazoa" id="PPA20747.1"/>
    </source>
</evidence>
<accession>A0A2A6D281</accession>
<keyword evidence="2" id="KW-1185">Reference proteome</keyword>